<dbReference type="InterPro" id="IPR001789">
    <property type="entry name" value="Sig_transdc_resp-reg_receiver"/>
</dbReference>
<dbReference type="CDD" id="cd00082">
    <property type="entry name" value="HisKA"/>
    <property type="match status" value="1"/>
</dbReference>
<dbReference type="EC" id="2.7.13.3" evidence="2"/>
<evidence type="ECO:0000313" key="10">
    <source>
        <dbReference type="Proteomes" id="UP000706039"/>
    </source>
</evidence>
<dbReference type="InterPro" id="IPR003594">
    <property type="entry name" value="HATPase_dom"/>
</dbReference>
<feature type="domain" description="Histidine kinase" evidence="5">
    <location>
        <begin position="287"/>
        <end position="500"/>
    </location>
</feature>
<dbReference type="PROSITE" id="PS50113">
    <property type="entry name" value="PAC"/>
    <property type="match status" value="2"/>
</dbReference>
<comment type="catalytic activity">
    <reaction evidence="1">
        <text>ATP + protein L-histidine = ADP + protein N-phospho-L-histidine.</text>
        <dbReference type="EC" id="2.7.13.3"/>
    </reaction>
</comment>
<dbReference type="Gene3D" id="1.10.287.130">
    <property type="match status" value="1"/>
</dbReference>
<dbReference type="Pfam" id="PF00072">
    <property type="entry name" value="Response_reg"/>
    <property type="match status" value="1"/>
</dbReference>
<dbReference type="PRINTS" id="PR00344">
    <property type="entry name" value="BCTRLSENSOR"/>
</dbReference>
<dbReference type="InterPro" id="IPR011006">
    <property type="entry name" value="CheY-like_superfamily"/>
</dbReference>
<dbReference type="SUPFAM" id="SSF55785">
    <property type="entry name" value="PYP-like sensor domain (PAS domain)"/>
    <property type="match status" value="2"/>
</dbReference>
<organism evidence="9 10">
    <name type="scientific">Sphingomonas colocasiae</name>
    <dbReference type="NCBI Taxonomy" id="1848973"/>
    <lineage>
        <taxon>Bacteria</taxon>
        <taxon>Pseudomonadati</taxon>
        <taxon>Pseudomonadota</taxon>
        <taxon>Alphaproteobacteria</taxon>
        <taxon>Sphingomonadales</taxon>
        <taxon>Sphingomonadaceae</taxon>
        <taxon>Sphingomonas</taxon>
    </lineage>
</organism>
<feature type="domain" description="PAS" evidence="7">
    <location>
        <begin position="140"/>
        <end position="213"/>
    </location>
</feature>
<keyword evidence="10" id="KW-1185">Reference proteome</keyword>
<protein>
    <recommendedName>
        <fullName evidence="2">histidine kinase</fullName>
        <ecNumber evidence="2">2.7.13.3</ecNumber>
    </recommendedName>
</protein>
<feature type="domain" description="PAC" evidence="8">
    <location>
        <begin position="87"/>
        <end position="139"/>
    </location>
</feature>
<dbReference type="InterPro" id="IPR036890">
    <property type="entry name" value="HATPase_C_sf"/>
</dbReference>
<reference evidence="9 10" key="1">
    <citation type="submission" date="2021-08" db="EMBL/GenBank/DDBJ databases">
        <authorList>
            <person name="Tuo L."/>
        </authorList>
    </citation>
    <scope>NUCLEOTIDE SEQUENCE [LARGE SCALE GENOMIC DNA]</scope>
    <source>
        <strain evidence="9 10">JCM 31229</strain>
    </source>
</reference>
<dbReference type="Gene3D" id="3.30.565.10">
    <property type="entry name" value="Histidine kinase-like ATPase, C-terminal domain"/>
    <property type="match status" value="1"/>
</dbReference>
<dbReference type="PANTHER" id="PTHR43065:SF49">
    <property type="entry name" value="HISTIDINE KINASE"/>
    <property type="match status" value="1"/>
</dbReference>
<sequence>MAQKPDKAPELSEQRFALLVNAVTDYAIYMLDPQGIVISWNAGARRFKGYEADEIVGLSFSRFFTAEDREAGVPQHALDIAASVGRFESEGWRVRKDGTRFWASAVLDAIRDDSGQLLGFAKITRDVTERRETERALFESERQFRRLVQGVRDYAIYMLDPDGRVSNWNAGAELIKGYAAEEIVGDHFSRFYTVEDRAAGEPARALATALDTGKYEAEAWRVRKDGTRFFAHVVIDPIRDEAGRHIGFAKITRDITERRQAQQALTESRESLFQAQKLQALGELTGGIAHDFNNLMTVIRGSAELLANDALPADKRRRYVEAIIETADRASTLTSHLLAFGRRQALRPEVIEPNLRLDALGEILSRTLGASIDIHLSLSPGLWSIEVDSAQLETALLNAAFNARDEMPKGGSLTLSTRNHIDTELGECVCIDVTDTGDGMESEIASRAFEPFFTTKPIGKGTGLGLSQIHGFAAQSGGRATISSAPGEGTSVSLILPRTLKVSRAPVERSDVAPTACGKTVLLVEDNDQVRSFAEALLKEIGCRVVAAESAEVALPLLQSSPPDLLFSDIVMPGRSGIALARAARELCPDLPVLLASGYSEEIIGTSAPDFDMLRKPYSSHSLANALSNALAGSLQRQDRS</sequence>
<evidence type="ECO:0000256" key="4">
    <source>
        <dbReference type="PROSITE-ProRule" id="PRU00169"/>
    </source>
</evidence>
<gene>
    <name evidence="9" type="ORF">K7G82_04080</name>
</gene>
<dbReference type="Pfam" id="PF02518">
    <property type="entry name" value="HATPase_c"/>
    <property type="match status" value="1"/>
</dbReference>
<dbReference type="SUPFAM" id="SSF47384">
    <property type="entry name" value="Homodimeric domain of signal transducing histidine kinase"/>
    <property type="match status" value="1"/>
</dbReference>
<dbReference type="Pfam" id="PF00512">
    <property type="entry name" value="HisKA"/>
    <property type="match status" value="1"/>
</dbReference>
<feature type="domain" description="Response regulatory" evidence="6">
    <location>
        <begin position="520"/>
        <end position="631"/>
    </location>
</feature>
<dbReference type="RefSeq" id="WP_222988575.1">
    <property type="nucleotide sequence ID" value="NZ_JAINVV010000003.1"/>
</dbReference>
<dbReference type="SUPFAM" id="SSF52172">
    <property type="entry name" value="CheY-like"/>
    <property type="match status" value="1"/>
</dbReference>
<dbReference type="InterPro" id="IPR003661">
    <property type="entry name" value="HisK_dim/P_dom"/>
</dbReference>
<dbReference type="InterPro" id="IPR001610">
    <property type="entry name" value="PAC"/>
</dbReference>
<evidence type="ECO:0000256" key="3">
    <source>
        <dbReference type="ARBA" id="ARBA00022553"/>
    </source>
</evidence>
<dbReference type="SMART" id="SM00387">
    <property type="entry name" value="HATPase_c"/>
    <property type="match status" value="1"/>
</dbReference>
<dbReference type="Gene3D" id="3.30.450.20">
    <property type="entry name" value="PAS domain"/>
    <property type="match status" value="2"/>
</dbReference>
<dbReference type="SMART" id="SM00091">
    <property type="entry name" value="PAS"/>
    <property type="match status" value="2"/>
</dbReference>
<evidence type="ECO:0000256" key="2">
    <source>
        <dbReference type="ARBA" id="ARBA00012438"/>
    </source>
</evidence>
<dbReference type="InterPro" id="IPR000700">
    <property type="entry name" value="PAS-assoc_C"/>
</dbReference>
<dbReference type="InterPro" id="IPR004358">
    <property type="entry name" value="Sig_transdc_His_kin-like_C"/>
</dbReference>
<dbReference type="SMART" id="SM00086">
    <property type="entry name" value="PAC"/>
    <property type="match status" value="2"/>
</dbReference>
<dbReference type="SUPFAM" id="SSF55874">
    <property type="entry name" value="ATPase domain of HSP90 chaperone/DNA topoisomerase II/histidine kinase"/>
    <property type="match status" value="1"/>
</dbReference>
<dbReference type="Gene3D" id="3.40.50.2300">
    <property type="match status" value="1"/>
</dbReference>
<proteinExistence type="predicted"/>
<dbReference type="EMBL" id="JAINVV010000003">
    <property type="protein sequence ID" value="MBY8821456.1"/>
    <property type="molecule type" value="Genomic_DNA"/>
</dbReference>
<accession>A0ABS7PJJ1</accession>
<evidence type="ECO:0000259" key="7">
    <source>
        <dbReference type="PROSITE" id="PS50112"/>
    </source>
</evidence>
<dbReference type="InterPro" id="IPR000014">
    <property type="entry name" value="PAS"/>
</dbReference>
<evidence type="ECO:0000259" key="5">
    <source>
        <dbReference type="PROSITE" id="PS50109"/>
    </source>
</evidence>
<dbReference type="Proteomes" id="UP000706039">
    <property type="component" value="Unassembled WGS sequence"/>
</dbReference>
<dbReference type="PANTHER" id="PTHR43065">
    <property type="entry name" value="SENSOR HISTIDINE KINASE"/>
    <property type="match status" value="1"/>
</dbReference>
<dbReference type="CDD" id="cd00130">
    <property type="entry name" value="PAS"/>
    <property type="match status" value="2"/>
</dbReference>
<dbReference type="SMART" id="SM00448">
    <property type="entry name" value="REC"/>
    <property type="match status" value="1"/>
</dbReference>
<feature type="domain" description="PAC" evidence="8">
    <location>
        <begin position="215"/>
        <end position="267"/>
    </location>
</feature>
<feature type="domain" description="PAS" evidence="7">
    <location>
        <begin position="12"/>
        <end position="70"/>
    </location>
</feature>
<evidence type="ECO:0000259" key="8">
    <source>
        <dbReference type="PROSITE" id="PS50113"/>
    </source>
</evidence>
<dbReference type="Pfam" id="PF13426">
    <property type="entry name" value="PAS_9"/>
    <property type="match status" value="2"/>
</dbReference>
<dbReference type="InterPro" id="IPR036097">
    <property type="entry name" value="HisK_dim/P_sf"/>
</dbReference>
<dbReference type="InterPro" id="IPR005467">
    <property type="entry name" value="His_kinase_dom"/>
</dbReference>
<dbReference type="NCBIfam" id="TIGR00229">
    <property type="entry name" value="sensory_box"/>
    <property type="match status" value="2"/>
</dbReference>
<dbReference type="InterPro" id="IPR035965">
    <property type="entry name" value="PAS-like_dom_sf"/>
</dbReference>
<keyword evidence="3 4" id="KW-0597">Phosphoprotein</keyword>
<evidence type="ECO:0000256" key="1">
    <source>
        <dbReference type="ARBA" id="ARBA00000085"/>
    </source>
</evidence>
<dbReference type="SMART" id="SM00388">
    <property type="entry name" value="HisKA"/>
    <property type="match status" value="1"/>
</dbReference>
<dbReference type="PROSITE" id="PS50109">
    <property type="entry name" value="HIS_KIN"/>
    <property type="match status" value="1"/>
</dbReference>
<comment type="caution">
    <text evidence="9">The sequence shown here is derived from an EMBL/GenBank/DDBJ whole genome shotgun (WGS) entry which is preliminary data.</text>
</comment>
<dbReference type="PROSITE" id="PS50110">
    <property type="entry name" value="RESPONSE_REGULATORY"/>
    <property type="match status" value="1"/>
</dbReference>
<feature type="modified residue" description="4-aspartylphosphate" evidence="4">
    <location>
        <position position="569"/>
    </location>
</feature>
<name>A0ABS7PJJ1_9SPHN</name>
<evidence type="ECO:0000259" key="6">
    <source>
        <dbReference type="PROSITE" id="PS50110"/>
    </source>
</evidence>
<evidence type="ECO:0000313" key="9">
    <source>
        <dbReference type="EMBL" id="MBY8821456.1"/>
    </source>
</evidence>
<dbReference type="PROSITE" id="PS50112">
    <property type="entry name" value="PAS"/>
    <property type="match status" value="2"/>
</dbReference>